<reference evidence="1 2" key="1">
    <citation type="submission" date="2012-06" db="EMBL/GenBank/DDBJ databases">
        <title>The complete chromosome of genome of Turneriella parva DSM 21527.</title>
        <authorList>
            <consortium name="US DOE Joint Genome Institute (JGI-PGF)"/>
            <person name="Lucas S."/>
            <person name="Han J."/>
            <person name="Lapidus A."/>
            <person name="Bruce D."/>
            <person name="Goodwin L."/>
            <person name="Pitluck S."/>
            <person name="Peters L."/>
            <person name="Kyrpides N."/>
            <person name="Mavromatis K."/>
            <person name="Ivanova N."/>
            <person name="Mikhailova N."/>
            <person name="Chertkov O."/>
            <person name="Detter J.C."/>
            <person name="Tapia R."/>
            <person name="Han C."/>
            <person name="Land M."/>
            <person name="Hauser L."/>
            <person name="Markowitz V."/>
            <person name="Cheng J.-F."/>
            <person name="Hugenholtz P."/>
            <person name="Woyke T."/>
            <person name="Wu D."/>
            <person name="Gronow S."/>
            <person name="Wellnitz S."/>
            <person name="Brambilla E."/>
            <person name="Klenk H.-P."/>
            <person name="Eisen J.A."/>
        </authorList>
    </citation>
    <scope>NUCLEOTIDE SEQUENCE [LARGE SCALE GENOMIC DNA]</scope>
    <source>
        <strain evidence="2">ATCC BAA-1111 / DSM 21527 / NCTC 11395 / H</strain>
    </source>
</reference>
<evidence type="ECO:0000313" key="2">
    <source>
        <dbReference type="Proteomes" id="UP000006048"/>
    </source>
</evidence>
<accession>I4B9P4</accession>
<dbReference type="KEGG" id="tpx:Turpa_3363"/>
<dbReference type="AlphaFoldDB" id="I4B9P4"/>
<dbReference type="STRING" id="869212.Turpa_3363"/>
<organism evidence="1 2">
    <name type="scientific">Turneriella parva (strain ATCC BAA-1111 / DSM 21527 / NCTC 11395 / H)</name>
    <name type="common">Leptospira parva</name>
    <dbReference type="NCBI Taxonomy" id="869212"/>
    <lineage>
        <taxon>Bacteria</taxon>
        <taxon>Pseudomonadati</taxon>
        <taxon>Spirochaetota</taxon>
        <taxon>Spirochaetia</taxon>
        <taxon>Leptospirales</taxon>
        <taxon>Leptospiraceae</taxon>
        <taxon>Turneriella</taxon>
    </lineage>
</organism>
<proteinExistence type="predicted"/>
<dbReference type="EMBL" id="CP002959">
    <property type="protein sequence ID" value="AFM14001.1"/>
    <property type="molecule type" value="Genomic_DNA"/>
</dbReference>
<evidence type="ECO:0000313" key="1">
    <source>
        <dbReference type="EMBL" id="AFM14001.1"/>
    </source>
</evidence>
<name>I4B9P4_TURPD</name>
<dbReference type="HOGENOM" id="CLU_2995398_0_0_12"/>
<gene>
    <name evidence="1" type="ordered locus">Turpa_3363</name>
</gene>
<dbReference type="Proteomes" id="UP000006048">
    <property type="component" value="Chromosome"/>
</dbReference>
<protein>
    <submittedName>
        <fullName evidence="1">Uncharacterized protein</fullName>
    </submittedName>
</protein>
<dbReference type="RefSeq" id="WP_014804497.1">
    <property type="nucleotide sequence ID" value="NC_018020.1"/>
</dbReference>
<sequence>MFVLVILISASIQAHPSVIMHDFKTIESCQAAGKLIEKDLPLNEYIGGEMTWKCIPK</sequence>
<keyword evidence="2" id="KW-1185">Reference proteome</keyword>